<feature type="domain" description="EF-hand" evidence="3">
    <location>
        <begin position="99"/>
        <end position="134"/>
    </location>
</feature>
<dbReference type="WBParaSite" id="maker-uti_cns_0001796-snap-gene-0.3-mRNA-1">
    <property type="protein sequence ID" value="maker-uti_cns_0001796-snap-gene-0.3-mRNA-1"/>
    <property type="gene ID" value="maker-uti_cns_0001796-snap-gene-0.3"/>
</dbReference>
<name>A0A1I8GEW1_9PLAT</name>
<dbReference type="Pfam" id="PF13833">
    <property type="entry name" value="EF-hand_8"/>
    <property type="match status" value="1"/>
</dbReference>
<dbReference type="Gene3D" id="1.10.238.10">
    <property type="entry name" value="EF-hand"/>
    <property type="match status" value="1"/>
</dbReference>
<dbReference type="SMART" id="SM00054">
    <property type="entry name" value="EFh"/>
    <property type="match status" value="3"/>
</dbReference>
<proteinExistence type="predicted"/>
<protein>
    <submittedName>
        <fullName evidence="5">Calmodulin</fullName>
    </submittedName>
</protein>
<dbReference type="Proteomes" id="UP000095280">
    <property type="component" value="Unplaced"/>
</dbReference>
<dbReference type="CDD" id="cd00051">
    <property type="entry name" value="EFh"/>
    <property type="match status" value="1"/>
</dbReference>
<dbReference type="GO" id="GO:0005509">
    <property type="term" value="F:calcium ion binding"/>
    <property type="evidence" value="ECO:0007669"/>
    <property type="project" value="InterPro"/>
</dbReference>
<dbReference type="InterPro" id="IPR011992">
    <property type="entry name" value="EF-hand-dom_pair"/>
</dbReference>
<dbReference type="PROSITE" id="PS00018">
    <property type="entry name" value="EF_HAND_1"/>
    <property type="match status" value="1"/>
</dbReference>
<evidence type="ECO:0000313" key="4">
    <source>
        <dbReference type="Proteomes" id="UP000095280"/>
    </source>
</evidence>
<dbReference type="InterPro" id="IPR050230">
    <property type="entry name" value="CALM/Myosin/TropC-like"/>
</dbReference>
<feature type="domain" description="EF-hand" evidence="3">
    <location>
        <begin position="23"/>
        <end position="58"/>
    </location>
</feature>
<dbReference type="PANTHER" id="PTHR23048:SF0">
    <property type="entry name" value="CALMODULIN LIKE 3"/>
    <property type="match status" value="1"/>
</dbReference>
<reference evidence="5" key="1">
    <citation type="submission" date="2016-11" db="UniProtKB">
        <authorList>
            <consortium name="WormBaseParasite"/>
        </authorList>
    </citation>
    <scope>IDENTIFICATION</scope>
</reference>
<sequence>KILQLPASLHQMSGPKPNEISEEQRVEFKLMFDSFVKNEERTVLPEDLEMMMRKLGFHPSKMEIQGMIEEIDTDGSVTINGMSYEQFELLAARKAHDDISSEDITDAFRVFDRDANGFISAAEIRNVLTQVGETYTDEEIDALLQAAKPDMDGNINYEDFVQRMME</sequence>
<dbReference type="SUPFAM" id="SSF47473">
    <property type="entry name" value="EF-hand"/>
    <property type="match status" value="1"/>
</dbReference>
<dbReference type="Pfam" id="PF13499">
    <property type="entry name" value="EF-hand_7"/>
    <property type="match status" value="1"/>
</dbReference>
<dbReference type="PROSITE" id="PS50222">
    <property type="entry name" value="EF_HAND_2"/>
    <property type="match status" value="2"/>
</dbReference>
<dbReference type="GO" id="GO:0016460">
    <property type="term" value="C:myosin II complex"/>
    <property type="evidence" value="ECO:0007669"/>
    <property type="project" value="TreeGrafter"/>
</dbReference>
<dbReference type="InterPro" id="IPR018247">
    <property type="entry name" value="EF_Hand_1_Ca_BS"/>
</dbReference>
<dbReference type="AlphaFoldDB" id="A0A1I8GEW1"/>
<keyword evidence="4" id="KW-1185">Reference proteome</keyword>
<dbReference type="InterPro" id="IPR002048">
    <property type="entry name" value="EF_hand_dom"/>
</dbReference>
<evidence type="ECO:0000259" key="3">
    <source>
        <dbReference type="PROSITE" id="PS50222"/>
    </source>
</evidence>
<evidence type="ECO:0000256" key="1">
    <source>
        <dbReference type="ARBA" id="ARBA00022737"/>
    </source>
</evidence>
<dbReference type="FunFam" id="1.10.238.10:FF:000003">
    <property type="entry name" value="Calmodulin A"/>
    <property type="match status" value="1"/>
</dbReference>
<evidence type="ECO:0000256" key="2">
    <source>
        <dbReference type="ARBA" id="ARBA00022837"/>
    </source>
</evidence>
<keyword evidence="1" id="KW-0677">Repeat</keyword>
<evidence type="ECO:0000313" key="5">
    <source>
        <dbReference type="WBParaSite" id="maker-uti_cns_0001796-snap-gene-0.3-mRNA-1"/>
    </source>
</evidence>
<organism evidence="4 5">
    <name type="scientific">Macrostomum lignano</name>
    <dbReference type="NCBI Taxonomy" id="282301"/>
    <lineage>
        <taxon>Eukaryota</taxon>
        <taxon>Metazoa</taxon>
        <taxon>Spiralia</taxon>
        <taxon>Lophotrochozoa</taxon>
        <taxon>Platyhelminthes</taxon>
        <taxon>Rhabditophora</taxon>
        <taxon>Macrostomorpha</taxon>
        <taxon>Macrostomida</taxon>
        <taxon>Macrostomidae</taxon>
        <taxon>Macrostomum</taxon>
    </lineage>
</organism>
<dbReference type="PANTHER" id="PTHR23048">
    <property type="entry name" value="MYOSIN LIGHT CHAIN 1, 3"/>
    <property type="match status" value="1"/>
</dbReference>
<accession>A0A1I8GEW1</accession>
<keyword evidence="2" id="KW-0106">Calcium</keyword>